<dbReference type="Pfam" id="PF11975">
    <property type="entry name" value="Glyco_hydro_4C"/>
    <property type="match status" value="1"/>
</dbReference>
<dbReference type="KEGG" id="acae:HYG86_07535"/>
<keyword evidence="6 9" id="KW-0464">Manganese</keyword>
<name>A0A7G9W7I5_ALKCA</name>
<evidence type="ECO:0000256" key="8">
    <source>
        <dbReference type="PIRSR" id="PIRSR601088-2"/>
    </source>
</evidence>
<dbReference type="InterPro" id="IPR022616">
    <property type="entry name" value="Glyco_hydro_4_C"/>
</dbReference>
<keyword evidence="5 11" id="KW-0520">NAD</keyword>
<feature type="site" description="Increases basicity of active site Tyr" evidence="10">
    <location>
        <position position="114"/>
    </location>
</feature>
<comment type="similarity">
    <text evidence="1 11">Belongs to the glycosyl hydrolase 4 family.</text>
</comment>
<reference evidence="13 14" key="1">
    <citation type="submission" date="2020-07" db="EMBL/GenBank/DDBJ databases">
        <title>Alkalicella. sp. LB2 genome.</title>
        <authorList>
            <person name="Postec A."/>
            <person name="Quemeneur M."/>
        </authorList>
    </citation>
    <scope>NUCLEOTIDE SEQUENCE [LARGE SCALE GENOMIC DNA]</scope>
    <source>
        <strain evidence="13 14">LB2</strain>
    </source>
</reference>
<dbReference type="InterPro" id="IPR001088">
    <property type="entry name" value="Glyco_hydro_4"/>
</dbReference>
<evidence type="ECO:0000259" key="12">
    <source>
        <dbReference type="Pfam" id="PF11975"/>
    </source>
</evidence>
<evidence type="ECO:0000256" key="11">
    <source>
        <dbReference type="RuleBase" id="RU361152"/>
    </source>
</evidence>
<sequence length="450" mass="51144">MQETQGLKIVIIGGGSSYTPEFVEGLIKRKSELPVRELWLVDIEKGREKLSIVGELAKRMVEQAGVSIKIYTTFNRREALKGADFVATQIRVGLLEARAKDERIPLSHGFMGQETNGAGGLLKGLRTVPVILEIAEEMHEICPDAWLVNFTNPTGMLTEALVRYSKHKRIIGLCNVPIGMEKGLANILEIDPERLRIDFLGLNHMVYGFNVWIDDENKTDEVMNRYIEKSESINMQNITPMEWEVNFIKALGLIPCPYHKYYYKTRNMLEDELVKYEKGKTRAEEVIETEKELFELYKDPSLKDKPKQLEKRGGAYYSDAACNLISSIYNDKGDLQVVNTINQGTIKDFPYEYVIETTCKITKNGPIPHKFVDELPLKIRGIIHQIKQFEILGAEAAVTGSYQKALLAMVTNPLVSNDIKGVEMLEEMLLANAQYLPNFFTKTKELIRSK</sequence>
<feature type="binding site" evidence="8">
    <location>
        <position position="98"/>
    </location>
    <ligand>
        <name>substrate</name>
    </ligand>
</feature>
<dbReference type="Proteomes" id="UP000516160">
    <property type="component" value="Chromosome"/>
</dbReference>
<feature type="domain" description="Glycosyl hydrolase family 4 C-terminal" evidence="12">
    <location>
        <begin position="199"/>
        <end position="415"/>
    </location>
</feature>
<accession>A0A7G9W7I5</accession>
<evidence type="ECO:0000256" key="6">
    <source>
        <dbReference type="ARBA" id="ARBA00023211"/>
    </source>
</evidence>
<dbReference type="AlphaFoldDB" id="A0A7G9W7I5"/>
<dbReference type="InterPro" id="IPR019802">
    <property type="entry name" value="GlycHydrolase_4_CS"/>
</dbReference>
<dbReference type="EMBL" id="CP058559">
    <property type="protein sequence ID" value="QNO14647.1"/>
    <property type="molecule type" value="Genomic_DNA"/>
</dbReference>
<evidence type="ECO:0000256" key="2">
    <source>
        <dbReference type="ARBA" id="ARBA00011881"/>
    </source>
</evidence>
<gene>
    <name evidence="13" type="ORF">HYG86_07535</name>
</gene>
<dbReference type="GO" id="GO:0005975">
    <property type="term" value="P:carbohydrate metabolic process"/>
    <property type="evidence" value="ECO:0007669"/>
    <property type="project" value="InterPro"/>
</dbReference>
<comment type="cofactor">
    <cofactor evidence="11">
        <name>NAD(+)</name>
        <dbReference type="ChEBI" id="CHEBI:57540"/>
    </cofactor>
    <text evidence="11">Binds 1 NAD(+) per subunit.</text>
</comment>
<evidence type="ECO:0000256" key="7">
    <source>
        <dbReference type="ARBA" id="ARBA00023295"/>
    </source>
</evidence>
<keyword evidence="4 11" id="KW-0378">Hydrolase</keyword>
<keyword evidence="7 11" id="KW-0326">Glycosidase</keyword>
<evidence type="ECO:0000256" key="3">
    <source>
        <dbReference type="ARBA" id="ARBA00022723"/>
    </source>
</evidence>
<feature type="binding site" evidence="8">
    <location>
        <position position="152"/>
    </location>
    <ligand>
        <name>substrate</name>
    </ligand>
</feature>
<keyword evidence="9" id="KW-0170">Cobalt</keyword>
<dbReference type="InterPro" id="IPR015955">
    <property type="entry name" value="Lactate_DH/Glyco_Ohase_4_C"/>
</dbReference>
<dbReference type="InterPro" id="IPR036291">
    <property type="entry name" value="NAD(P)-bd_dom_sf"/>
</dbReference>
<dbReference type="CDD" id="cd05296">
    <property type="entry name" value="GH4_P_beta_glucosidase"/>
    <property type="match status" value="1"/>
</dbReference>
<dbReference type="PRINTS" id="PR00732">
    <property type="entry name" value="GLHYDRLASE4"/>
</dbReference>
<evidence type="ECO:0000256" key="1">
    <source>
        <dbReference type="ARBA" id="ARBA00010141"/>
    </source>
</evidence>
<evidence type="ECO:0000256" key="9">
    <source>
        <dbReference type="PIRSR" id="PIRSR601088-3"/>
    </source>
</evidence>
<dbReference type="PROSITE" id="PS01324">
    <property type="entry name" value="GLYCOSYL_HYDROL_F4"/>
    <property type="match status" value="1"/>
</dbReference>
<evidence type="ECO:0000313" key="14">
    <source>
        <dbReference type="Proteomes" id="UP000516160"/>
    </source>
</evidence>
<dbReference type="RefSeq" id="WP_213168512.1">
    <property type="nucleotide sequence ID" value="NZ_CP058559.1"/>
</dbReference>
<protein>
    <submittedName>
        <fullName evidence="13">6-phospho-beta-glucosidase</fullName>
    </submittedName>
</protein>
<keyword evidence="14" id="KW-1185">Reference proteome</keyword>
<keyword evidence="3 9" id="KW-0479">Metal-binding</keyword>
<dbReference type="SUPFAM" id="SSF56327">
    <property type="entry name" value="LDH C-terminal domain-like"/>
    <property type="match status" value="1"/>
</dbReference>
<keyword evidence="9" id="KW-0533">Nickel</keyword>
<proteinExistence type="inferred from homology"/>
<organism evidence="13 14">
    <name type="scientific">Alkalicella caledoniensis</name>
    <dbReference type="NCBI Taxonomy" id="2731377"/>
    <lineage>
        <taxon>Bacteria</taxon>
        <taxon>Bacillati</taxon>
        <taxon>Bacillota</taxon>
        <taxon>Clostridia</taxon>
        <taxon>Eubacteriales</taxon>
        <taxon>Proteinivoracaceae</taxon>
        <taxon>Alkalicella</taxon>
    </lineage>
</organism>
<comment type="subunit">
    <text evidence="2">Homotetramer.</text>
</comment>
<evidence type="ECO:0000256" key="5">
    <source>
        <dbReference type="ARBA" id="ARBA00023027"/>
    </source>
</evidence>
<dbReference type="Gene3D" id="3.90.110.10">
    <property type="entry name" value="Lactate dehydrogenase/glycoside hydrolase, family 4, C-terminal"/>
    <property type="match status" value="1"/>
</dbReference>
<dbReference type="Gene3D" id="3.40.50.720">
    <property type="entry name" value="NAD(P)-binding Rossmann-like Domain"/>
    <property type="match status" value="1"/>
</dbReference>
<dbReference type="PANTHER" id="PTHR32092">
    <property type="entry name" value="6-PHOSPHO-BETA-GLUCOSIDASE-RELATED"/>
    <property type="match status" value="1"/>
</dbReference>
<dbReference type="GO" id="GO:0046872">
    <property type="term" value="F:metal ion binding"/>
    <property type="evidence" value="ECO:0007669"/>
    <property type="project" value="UniProtKB-KW"/>
</dbReference>
<evidence type="ECO:0000256" key="10">
    <source>
        <dbReference type="PIRSR" id="PIRSR601088-4"/>
    </source>
</evidence>
<evidence type="ECO:0000256" key="4">
    <source>
        <dbReference type="ARBA" id="ARBA00022801"/>
    </source>
</evidence>
<dbReference type="Pfam" id="PF02056">
    <property type="entry name" value="Glyco_hydro_4"/>
    <property type="match status" value="1"/>
</dbReference>
<feature type="binding site" evidence="9">
    <location>
        <position position="204"/>
    </location>
    <ligand>
        <name>Mn(2+)</name>
        <dbReference type="ChEBI" id="CHEBI:29035"/>
    </ligand>
</feature>
<evidence type="ECO:0000313" key="13">
    <source>
        <dbReference type="EMBL" id="QNO14647.1"/>
    </source>
</evidence>
<keyword evidence="9" id="KW-0408">Iron</keyword>
<dbReference type="GO" id="GO:0004553">
    <property type="term" value="F:hydrolase activity, hydrolyzing O-glycosyl compounds"/>
    <property type="evidence" value="ECO:0007669"/>
    <property type="project" value="InterPro"/>
</dbReference>
<dbReference type="SUPFAM" id="SSF51735">
    <property type="entry name" value="NAD(P)-binding Rossmann-fold domains"/>
    <property type="match status" value="1"/>
</dbReference>
<dbReference type="PANTHER" id="PTHR32092:SF5">
    <property type="entry name" value="6-PHOSPHO-BETA-GLUCOSIDASE"/>
    <property type="match status" value="1"/>
</dbReference>
<feature type="binding site" evidence="9">
    <location>
        <position position="174"/>
    </location>
    <ligand>
        <name>Mn(2+)</name>
        <dbReference type="ChEBI" id="CHEBI:29035"/>
    </ligand>
</feature>
<dbReference type="GO" id="GO:0016616">
    <property type="term" value="F:oxidoreductase activity, acting on the CH-OH group of donors, NAD or NADP as acceptor"/>
    <property type="evidence" value="ECO:0007669"/>
    <property type="project" value="InterPro"/>
</dbReference>